<accession>X0YCI6</accession>
<dbReference type="SUPFAM" id="SSF49299">
    <property type="entry name" value="PKD domain"/>
    <property type="match status" value="2"/>
</dbReference>
<dbReference type="Pfam" id="PF18911">
    <property type="entry name" value="PKD_4"/>
    <property type="match status" value="2"/>
</dbReference>
<dbReference type="PROSITE" id="PS50093">
    <property type="entry name" value="PKD"/>
    <property type="match status" value="2"/>
</dbReference>
<reference evidence="2" key="1">
    <citation type="journal article" date="2014" name="Front. Microbiol.">
        <title>High frequency of phylogenetically diverse reductive dehalogenase-homologous genes in deep subseafloor sedimentary metagenomes.</title>
        <authorList>
            <person name="Kawai M."/>
            <person name="Futagami T."/>
            <person name="Toyoda A."/>
            <person name="Takaki Y."/>
            <person name="Nishi S."/>
            <person name="Hori S."/>
            <person name="Arai W."/>
            <person name="Tsubouchi T."/>
            <person name="Morono Y."/>
            <person name="Uchiyama I."/>
            <person name="Ito T."/>
            <person name="Fujiyama A."/>
            <person name="Inagaki F."/>
            <person name="Takami H."/>
        </authorList>
    </citation>
    <scope>NUCLEOTIDE SEQUENCE</scope>
    <source>
        <strain evidence="2">Expedition CK06-06</strain>
    </source>
</reference>
<evidence type="ECO:0000313" key="2">
    <source>
        <dbReference type="EMBL" id="GAG53569.1"/>
    </source>
</evidence>
<dbReference type="AlphaFoldDB" id="X0YCI6"/>
<evidence type="ECO:0000259" key="1">
    <source>
        <dbReference type="PROSITE" id="PS50093"/>
    </source>
</evidence>
<dbReference type="EMBL" id="BART01008279">
    <property type="protein sequence ID" value="GAG53569.1"/>
    <property type="molecule type" value="Genomic_DNA"/>
</dbReference>
<dbReference type="InterPro" id="IPR000601">
    <property type="entry name" value="PKD_dom"/>
</dbReference>
<dbReference type="InterPro" id="IPR035986">
    <property type="entry name" value="PKD_dom_sf"/>
</dbReference>
<dbReference type="Gene3D" id="2.60.40.10">
    <property type="entry name" value="Immunoglobulins"/>
    <property type="match status" value="2"/>
</dbReference>
<comment type="caution">
    <text evidence="2">The sequence shown here is derived from an EMBL/GenBank/DDBJ whole genome shotgun (WGS) entry which is preliminary data.</text>
</comment>
<proteinExistence type="predicted"/>
<feature type="domain" description="PKD" evidence="1">
    <location>
        <begin position="140"/>
        <end position="218"/>
    </location>
</feature>
<dbReference type="InterPro" id="IPR013783">
    <property type="entry name" value="Ig-like_fold"/>
</dbReference>
<feature type="domain" description="PKD" evidence="1">
    <location>
        <begin position="51"/>
        <end position="133"/>
    </location>
</feature>
<dbReference type="CDD" id="cd00146">
    <property type="entry name" value="PKD"/>
    <property type="match status" value="2"/>
</dbReference>
<organism evidence="2">
    <name type="scientific">marine sediment metagenome</name>
    <dbReference type="NCBI Taxonomy" id="412755"/>
    <lineage>
        <taxon>unclassified sequences</taxon>
        <taxon>metagenomes</taxon>
        <taxon>ecological metagenomes</taxon>
    </lineage>
</organism>
<dbReference type="SMART" id="SM00089">
    <property type="entry name" value="PKD"/>
    <property type="match status" value="2"/>
</dbReference>
<gene>
    <name evidence="2" type="ORF">S01H4_18668</name>
</gene>
<name>X0YCI6_9ZZZZ</name>
<sequence>MVPKDGVASCHFNLEFDTTFLWYTVVTDGKLENRSNIWIFTTKQIPPLNKKPVADPGGPYTSMMDKEIPFDGSESSDPDGSIDFYRWNFGDGSSEILDIYPKHSYSESGTYVVTLTVVDNDGRSSTETTSAIISESFNVAPVPVLNAPSSINVNELITFGASDSYDTDGTIANYTWNFGDDGVGYGVSAGHTYSTADTYTVMLTVTDDDGAKDTTYTIATVNAPPEESPGFEIILVIIALAFILSHKKRRE</sequence>
<dbReference type="InterPro" id="IPR022409">
    <property type="entry name" value="PKD/Chitinase_dom"/>
</dbReference>
<protein>
    <recommendedName>
        <fullName evidence="1">PKD domain-containing protein</fullName>
    </recommendedName>
</protein>